<gene>
    <name evidence="3" type="ORF">EKO04_002984</name>
</gene>
<sequence>MSAPSSDGRPSFSSEPSVTSSRTLASKASPTRVNNGEGRSRDDRAASQGSGSSRLGAEAIDEHDFAHRRSRPRPSGGGSGFLLDPSLPGPRHTARHAHAPDVKGKSSARPPDGRSSPLRIPKARGSAPPPPVDPDQLVHMALNLSESRRRNISASHLLRAPSRAPSAAQRDGSFSNARVASSLSQYLNDQRRASRNISPMGKASPSPHMSTSIHRSASMALPASHSINPSVATLLRRDKARAYIELRAEYMRLLHFLPPLKPDANAPGNFIYSSSAVPGSPHAQLTRTPSHANKQHDLGRPYNPIQALRNRRSRARERLALPHEPADFADIDHVHEWVDHVAEQSRSPGYRREDGVELPALYPDHELQPKPSKSQQGWSFTPEELLADAYWLEHADNKTTIEDRNGRKIFAQREPPKPQKHDFLLPRPSKEYAEKRRRSWVEGLPAADTTGDESEHGSERGRKRRLLPTIRADSRLRKGRGSPRKHSDGYSDSSDSDADVRRIRQSFDAEHNTGPLALQMKKKLELQTQGINTKTPAAFTPDTPDKWGRALDDVPDGKISRSSLEVPRFVNSAARIDENATLKMPPRSRTNPLSPIKSAEPRSSYEDDSTAPTTPLHVRHFPHIGSDLSPPPSRPGSDMGRTKRSKLNIFHSSHDHDGKHEPAGLDRKQGSRQTSEEPESSSLGTAILAAPGAVKNLLSHRKNDSVSSLPSPDKLRRRDTHDAKEPHSAVTRFFKGVKHEGTKVGDIIFRRDRADDTDASTVSDRNSVEFDDDRRPALTRTVTSTTAGSATSEKDAQYHLKLPSFRPANEALSDDDASDPEHHISRQSRERRTARSPRIDRLLPPRMDLERVSSASSTATLGPVHSRDQGYMNKQLARPGGVFPGTPPPTGLKNAQARHRSASRPTLDGKRQWSIADGNDRRQNVATQADIARVRALFLCSGVKAKEIVRRSQTLSAQTPHFLTLAAETAKEQLFPVPRKEEHVLAARILVHDLERSTSALHNACEQFRSGTIKDVNTRITHLRDSIESDLMPRIFESGDRAVRITSEVSGQGPLQVKQINDEIDRMLRQRRRHTRWIMSWGWSAVEWTIVVALRFASIIFALYGLLKGVVGMVWGVVRWLLWL</sequence>
<comment type="caution">
    <text evidence="3">The sequence shown here is derived from an EMBL/GenBank/DDBJ whole genome shotgun (WGS) entry which is preliminary data.</text>
</comment>
<dbReference type="EMBL" id="RZGK01000005">
    <property type="protein sequence ID" value="KAF9698896.1"/>
    <property type="molecule type" value="Genomic_DNA"/>
</dbReference>
<proteinExistence type="predicted"/>
<feature type="region of interest" description="Disordered" evidence="1">
    <location>
        <begin position="755"/>
        <end position="867"/>
    </location>
</feature>
<reference evidence="3" key="2">
    <citation type="submission" date="2020-09" db="EMBL/GenBank/DDBJ databases">
        <title>Reference genome assembly for Australian Ascochyta lentis isolate Al4.</title>
        <authorList>
            <person name="Lee R.C."/>
            <person name="Farfan-Caceres L.M."/>
            <person name="Debler J.W."/>
            <person name="Williams A.H."/>
            <person name="Henares B.M."/>
        </authorList>
    </citation>
    <scope>NUCLEOTIDE SEQUENCE</scope>
    <source>
        <strain evidence="3">Al4</strain>
    </source>
</reference>
<feature type="compositionally biased region" description="Basic and acidic residues" evidence="1">
    <location>
        <begin position="819"/>
        <end position="851"/>
    </location>
</feature>
<feature type="transmembrane region" description="Helical" evidence="2">
    <location>
        <begin position="1077"/>
        <end position="1094"/>
    </location>
</feature>
<feature type="transmembrane region" description="Helical" evidence="2">
    <location>
        <begin position="1101"/>
        <end position="1122"/>
    </location>
</feature>
<keyword evidence="2" id="KW-0472">Membrane</keyword>
<evidence type="ECO:0000313" key="4">
    <source>
        <dbReference type="Proteomes" id="UP000651452"/>
    </source>
</evidence>
<feature type="region of interest" description="Disordered" evidence="1">
    <location>
        <begin position="155"/>
        <end position="174"/>
    </location>
</feature>
<accession>A0A8H7J8A5</accession>
<feature type="region of interest" description="Disordered" evidence="1">
    <location>
        <begin position="699"/>
        <end position="729"/>
    </location>
</feature>
<keyword evidence="2" id="KW-0812">Transmembrane</keyword>
<organism evidence="3 4">
    <name type="scientific">Ascochyta lentis</name>
    <dbReference type="NCBI Taxonomy" id="205686"/>
    <lineage>
        <taxon>Eukaryota</taxon>
        <taxon>Fungi</taxon>
        <taxon>Dikarya</taxon>
        <taxon>Ascomycota</taxon>
        <taxon>Pezizomycotina</taxon>
        <taxon>Dothideomycetes</taxon>
        <taxon>Pleosporomycetidae</taxon>
        <taxon>Pleosporales</taxon>
        <taxon>Pleosporineae</taxon>
        <taxon>Didymellaceae</taxon>
        <taxon>Ascochyta</taxon>
    </lineage>
</organism>
<dbReference type="AlphaFoldDB" id="A0A8H7J8A5"/>
<feature type="compositionally biased region" description="Low complexity" evidence="1">
    <location>
        <begin position="157"/>
        <end position="168"/>
    </location>
</feature>
<feature type="compositionally biased region" description="Polar residues" evidence="1">
    <location>
        <begin position="279"/>
        <end position="292"/>
    </location>
</feature>
<feature type="region of interest" description="Disordered" evidence="1">
    <location>
        <begin position="891"/>
        <end position="912"/>
    </location>
</feature>
<feature type="region of interest" description="Disordered" evidence="1">
    <location>
        <begin position="1"/>
        <end position="136"/>
    </location>
</feature>
<evidence type="ECO:0000313" key="3">
    <source>
        <dbReference type="EMBL" id="KAF9698896.1"/>
    </source>
</evidence>
<feature type="compositionally biased region" description="Basic and acidic residues" evidence="1">
    <location>
        <begin position="713"/>
        <end position="727"/>
    </location>
</feature>
<evidence type="ECO:0000256" key="2">
    <source>
        <dbReference type="SAM" id="Phobius"/>
    </source>
</evidence>
<feature type="region of interest" description="Disordered" evidence="1">
    <location>
        <begin position="409"/>
        <end position="498"/>
    </location>
</feature>
<feature type="compositionally biased region" description="Polar residues" evidence="1">
    <location>
        <begin position="22"/>
        <end position="34"/>
    </location>
</feature>
<feature type="compositionally biased region" description="Basic and acidic residues" evidence="1">
    <location>
        <begin position="414"/>
        <end position="434"/>
    </location>
</feature>
<dbReference type="OrthoDB" id="5402622at2759"/>
<feature type="compositionally biased region" description="Low complexity" evidence="1">
    <location>
        <begin position="11"/>
        <end position="21"/>
    </location>
</feature>
<keyword evidence="4" id="KW-1185">Reference proteome</keyword>
<name>A0A8H7J8A5_9PLEO</name>
<feature type="compositionally biased region" description="Low complexity" evidence="1">
    <location>
        <begin position="778"/>
        <end position="791"/>
    </location>
</feature>
<protein>
    <submittedName>
        <fullName evidence="3">Uncharacterized protein</fullName>
    </submittedName>
</protein>
<evidence type="ECO:0000256" key="1">
    <source>
        <dbReference type="SAM" id="MobiDB-lite"/>
    </source>
</evidence>
<dbReference type="PANTHER" id="PTHR38426:SF1">
    <property type="entry name" value="MAINTENANCE OF TELOMERE CAPPING PROTEIN 4"/>
    <property type="match status" value="1"/>
</dbReference>
<dbReference type="Proteomes" id="UP000651452">
    <property type="component" value="Unassembled WGS sequence"/>
</dbReference>
<feature type="region of interest" description="Disordered" evidence="1">
    <location>
        <begin position="580"/>
        <end position="685"/>
    </location>
</feature>
<feature type="compositionally biased region" description="Basic and acidic residues" evidence="1">
    <location>
        <begin position="766"/>
        <end position="776"/>
    </location>
</feature>
<feature type="region of interest" description="Disordered" evidence="1">
    <location>
        <begin position="279"/>
        <end position="304"/>
    </location>
</feature>
<dbReference type="PANTHER" id="PTHR38426">
    <property type="entry name" value="MAINTENANCE OF TELOMERE CAPPING PROTEIN 4"/>
    <property type="match status" value="1"/>
</dbReference>
<feature type="compositionally biased region" description="Basic and acidic residues" evidence="1">
    <location>
        <begin position="652"/>
        <end position="669"/>
    </location>
</feature>
<dbReference type="InterPro" id="IPR038769">
    <property type="entry name" value="MTC4"/>
</dbReference>
<keyword evidence="2" id="KW-1133">Transmembrane helix</keyword>
<reference evidence="3" key="1">
    <citation type="submission" date="2018-12" db="EMBL/GenBank/DDBJ databases">
        <authorList>
            <person name="Syme R.A."/>
            <person name="Farfan-Caceres L."/>
            <person name="Lichtenzveig J."/>
        </authorList>
    </citation>
    <scope>NUCLEOTIDE SEQUENCE</scope>
    <source>
        <strain evidence="3">Al4</strain>
    </source>
</reference>